<dbReference type="AlphaFoldDB" id="A0A6G3SKJ2"/>
<gene>
    <name evidence="2" type="ORF">G3I43_03105</name>
</gene>
<protein>
    <submittedName>
        <fullName evidence="2">Uncharacterized protein</fullName>
    </submittedName>
</protein>
<feature type="region of interest" description="Disordered" evidence="1">
    <location>
        <begin position="1"/>
        <end position="28"/>
    </location>
</feature>
<organism evidence="2">
    <name type="scientific">Streptomyces anulatus</name>
    <name type="common">Streptomyces chrysomallus</name>
    <dbReference type="NCBI Taxonomy" id="1892"/>
    <lineage>
        <taxon>Bacteria</taxon>
        <taxon>Bacillati</taxon>
        <taxon>Actinomycetota</taxon>
        <taxon>Actinomycetes</taxon>
        <taxon>Kitasatosporales</taxon>
        <taxon>Streptomycetaceae</taxon>
        <taxon>Streptomyces</taxon>
    </lineage>
</organism>
<proteinExistence type="predicted"/>
<evidence type="ECO:0000256" key="1">
    <source>
        <dbReference type="SAM" id="MobiDB-lite"/>
    </source>
</evidence>
<accession>A0A6G3SKJ2</accession>
<comment type="caution">
    <text evidence="2">The sequence shown here is derived from an EMBL/GenBank/DDBJ whole genome shotgun (WGS) entry which is preliminary data.</text>
</comment>
<evidence type="ECO:0000313" key="2">
    <source>
        <dbReference type="EMBL" id="NEB83185.1"/>
    </source>
</evidence>
<sequence length="91" mass="10078">MHALRLEQPRDGTSQLAEPDDQRGPAVKDVAPATHSGLRGLDMLVGDLQRVIEYPKLGFAVEQEIPEDVHAAYERLIRAGFTSRLLPPPPR</sequence>
<feature type="compositionally biased region" description="Basic and acidic residues" evidence="1">
    <location>
        <begin position="1"/>
        <end position="10"/>
    </location>
</feature>
<name>A0A6G3SKJ2_STRAQ</name>
<dbReference type="EMBL" id="JAAGMK010000078">
    <property type="protein sequence ID" value="NEB83185.1"/>
    <property type="molecule type" value="Genomic_DNA"/>
</dbReference>
<reference evidence="2" key="1">
    <citation type="submission" date="2020-01" db="EMBL/GenBank/DDBJ databases">
        <title>Insect and environment-associated Actinomycetes.</title>
        <authorList>
            <person name="Currrie C."/>
            <person name="Chevrette M."/>
            <person name="Carlson C."/>
            <person name="Stubbendieck R."/>
            <person name="Wendt-Pienkowski E."/>
        </authorList>
    </citation>
    <scope>NUCLEOTIDE SEQUENCE</scope>
    <source>
        <strain evidence="2">SID505</strain>
    </source>
</reference>